<dbReference type="EC" id="5.5.1.19" evidence="3"/>
<feature type="region of interest" description="Disordered" evidence="7">
    <location>
        <begin position="247"/>
        <end position="266"/>
    </location>
</feature>
<sequence length="623" mass="64892">MAAFVPAAPATAGPRPLGRSVGALGVAPAVWPLSTRLRGRSAAVAAQRLGQRPPRGAPATRMVTTPAAAGSTAAAAASSSPAASSSAPSMASVAAAATATSPIPPTADDDTRLYDVVVIGGGPAGLSLSAGLGERGLRTLVLDAALDQPWPNNYGVWLDELEALGLGDCTSAVWPDAVAYVRADGAPSALNRVYVRLDRHALKRRLLARCRASGAVTVRHAAAADVDVTPAAHSVVSYQDVVPAPVADGDDATGAGGGGPSRPRLVGPLRSARGAVVADATGHALRFVEMEGAAADGDGPSSLDQRGFQAAYGIEAEVESHPYAPGRMVLMDYRDDHMQGSAAERTESTAVPTFLYAMPTAPNRVFFEETSLIASPAVPFDDLKRRLHARLAHDGITVTRVLDEEYCLIPMGGPLPARRQRVVAFGGAAALVHPATGYMVARALELADEAAGLIAGQLAAAKATAVEAAAAAGGAVSGPASTPTPLSGQQGAPELEVDADAVAAGVWDALWSIGRRRQRDFFNFGGEYLRRLDLLTLRDFFSAFFRLPRQQWAEFLSFRLLRPGERLAFGLGVFFRTSNRVRATITPFGAFHGRGKLLMSLLPLYPVEVPPPVKLPPLPAETE</sequence>
<evidence type="ECO:0000256" key="2">
    <source>
        <dbReference type="ARBA" id="ARBA00006599"/>
    </source>
</evidence>
<dbReference type="PANTHER" id="PTHR39757">
    <property type="match status" value="1"/>
</dbReference>
<comment type="pathway">
    <text evidence="6">Carotenoid biosynthesis; beta-zeacarotene biosynthesis.</text>
</comment>
<evidence type="ECO:0000256" key="7">
    <source>
        <dbReference type="SAM" id="MobiDB-lite"/>
    </source>
</evidence>
<dbReference type="PANTHER" id="PTHR39757:SF5">
    <property type="entry name" value="OS02G0190600 PROTEIN"/>
    <property type="match status" value="1"/>
</dbReference>
<dbReference type="GO" id="GO:0016860">
    <property type="term" value="F:intramolecular oxidoreductase activity"/>
    <property type="evidence" value="ECO:0007669"/>
    <property type="project" value="UniProtKB-ARBA"/>
</dbReference>
<evidence type="ECO:0000313" key="8">
    <source>
        <dbReference type="EMBL" id="QHA79705.1"/>
    </source>
</evidence>
<comment type="pathway">
    <text evidence="1">Carotenoid biosynthesis; beta-carotene biosynthesis.</text>
</comment>
<dbReference type="Gene3D" id="3.50.50.60">
    <property type="entry name" value="FAD/NAD(P)-binding domain"/>
    <property type="match status" value="1"/>
</dbReference>
<dbReference type="NCBIfam" id="TIGR01790">
    <property type="entry name" value="carotene-cycl"/>
    <property type="match status" value="1"/>
</dbReference>
<keyword evidence="5" id="KW-0520">NAD</keyword>
<keyword evidence="8" id="KW-0413">Isomerase</keyword>
<gene>
    <name evidence="8" type="primary">LCY1</name>
</gene>
<feature type="region of interest" description="Disordered" evidence="7">
    <location>
        <begin position="45"/>
        <end position="66"/>
    </location>
</feature>
<dbReference type="SUPFAM" id="SSF51905">
    <property type="entry name" value="FAD/NAD(P)-binding domain"/>
    <property type="match status" value="1"/>
</dbReference>
<dbReference type="PRINTS" id="PR00420">
    <property type="entry name" value="RNGMNOXGNASE"/>
</dbReference>
<evidence type="ECO:0000256" key="5">
    <source>
        <dbReference type="ARBA" id="ARBA00023027"/>
    </source>
</evidence>
<evidence type="ECO:0000256" key="3">
    <source>
        <dbReference type="ARBA" id="ARBA00012242"/>
    </source>
</evidence>
<dbReference type="EMBL" id="MN401143">
    <property type="protein sequence ID" value="QHA79705.1"/>
    <property type="molecule type" value="mRNA"/>
</dbReference>
<protein>
    <recommendedName>
        <fullName evidence="3">lycopene beta-cyclase</fullName>
        <ecNumber evidence="3">5.5.1.19</ecNumber>
    </recommendedName>
</protein>
<dbReference type="Pfam" id="PF05834">
    <property type="entry name" value="Lycopene_cycl"/>
    <property type="match status" value="1"/>
</dbReference>
<dbReference type="InterPro" id="IPR010108">
    <property type="entry name" value="Lycopene_cyclase_b/e"/>
</dbReference>
<dbReference type="AlphaFoldDB" id="A0A7L4YCW0"/>
<keyword evidence="4" id="KW-0125">Carotenoid biosynthesis</keyword>
<evidence type="ECO:0000256" key="6">
    <source>
        <dbReference type="ARBA" id="ARBA00037906"/>
    </source>
</evidence>
<name>A0A7L4YCW0_PYRYE</name>
<dbReference type="GO" id="GO:0016117">
    <property type="term" value="P:carotenoid biosynthetic process"/>
    <property type="evidence" value="ECO:0007669"/>
    <property type="project" value="UniProtKB-KW"/>
</dbReference>
<evidence type="ECO:0000256" key="1">
    <source>
        <dbReference type="ARBA" id="ARBA00005089"/>
    </source>
</evidence>
<dbReference type="GO" id="GO:0016705">
    <property type="term" value="F:oxidoreductase activity, acting on paired donors, with incorporation or reduction of molecular oxygen"/>
    <property type="evidence" value="ECO:0007669"/>
    <property type="project" value="InterPro"/>
</dbReference>
<proteinExistence type="evidence at transcript level"/>
<dbReference type="InterPro" id="IPR036188">
    <property type="entry name" value="FAD/NAD-bd_sf"/>
</dbReference>
<accession>A0A7L4YCW0</accession>
<comment type="similarity">
    <text evidence="2">Belongs to the lycopene cyclase family.</text>
</comment>
<organism evidence="8">
    <name type="scientific">Pyropia yezoensis</name>
    <name type="common">Susabi-nori</name>
    <name type="synonym">Porphyra yezoensis</name>
    <dbReference type="NCBI Taxonomy" id="2788"/>
    <lineage>
        <taxon>Eukaryota</taxon>
        <taxon>Rhodophyta</taxon>
        <taxon>Bangiophyceae</taxon>
        <taxon>Bangiales</taxon>
        <taxon>Bangiaceae</taxon>
        <taxon>Pyropia</taxon>
    </lineage>
</organism>
<reference evidence="8" key="1">
    <citation type="submission" date="2019-08" db="EMBL/GenBank/DDBJ databases">
        <authorList>
            <person name="Deng Y.-Y."/>
            <person name="Cheng L."/>
            <person name="Wang Q."/>
            <person name="Cao T."/>
            <person name="He Y."/>
            <person name="Lu Q."/>
            <person name="Yang L.-E."/>
            <person name="Lu S."/>
        </authorList>
    </citation>
    <scope>NUCLEOTIDE SEQUENCE</scope>
</reference>
<evidence type="ECO:0000256" key="4">
    <source>
        <dbReference type="ARBA" id="ARBA00022746"/>
    </source>
</evidence>